<name>A0AC60R070_IXOPE</name>
<keyword evidence="2" id="KW-1185">Reference proteome</keyword>
<dbReference type="Proteomes" id="UP000805193">
    <property type="component" value="Unassembled WGS sequence"/>
</dbReference>
<proteinExistence type="predicted"/>
<gene>
    <name evidence="1" type="ORF">HPB47_018273</name>
</gene>
<organism evidence="1 2">
    <name type="scientific">Ixodes persulcatus</name>
    <name type="common">Taiga tick</name>
    <dbReference type="NCBI Taxonomy" id="34615"/>
    <lineage>
        <taxon>Eukaryota</taxon>
        <taxon>Metazoa</taxon>
        <taxon>Ecdysozoa</taxon>
        <taxon>Arthropoda</taxon>
        <taxon>Chelicerata</taxon>
        <taxon>Arachnida</taxon>
        <taxon>Acari</taxon>
        <taxon>Parasitiformes</taxon>
        <taxon>Ixodida</taxon>
        <taxon>Ixodoidea</taxon>
        <taxon>Ixodidae</taxon>
        <taxon>Ixodinae</taxon>
        <taxon>Ixodes</taxon>
    </lineage>
</organism>
<sequence>MGVAVSRRTPTVKVRPMTLGFTPARTYVGCSLVMIQKCSPSRAPCSIPPLAVVALSLSGILKSMTAKRANRSIDGKAGLVSRLVRCCCWRCCASLLSYLVFPETDEARSDGCLPPEARAPDSAIVLLGVMATAPGSATGLNPMLTCTSPASEPYRRPLLRLNCDYGFQYPAPLAPAGWCFNNGPDLVPSTVPDPEHLAPHHQPGSPSVPSNRRPYERTYAQSRHSRQARRSRPEDAARSPDCPQPWHPP</sequence>
<dbReference type="EMBL" id="JABSTQ010000733">
    <property type="protein sequence ID" value="KAG0445219.1"/>
    <property type="molecule type" value="Genomic_DNA"/>
</dbReference>
<accession>A0AC60R070</accession>
<evidence type="ECO:0000313" key="1">
    <source>
        <dbReference type="EMBL" id="KAG0445219.1"/>
    </source>
</evidence>
<reference evidence="1 2" key="1">
    <citation type="journal article" date="2020" name="Cell">
        <title>Large-Scale Comparative Analyses of Tick Genomes Elucidate Their Genetic Diversity and Vector Capacities.</title>
        <authorList>
            <consortium name="Tick Genome and Microbiome Consortium (TIGMIC)"/>
            <person name="Jia N."/>
            <person name="Wang J."/>
            <person name="Shi W."/>
            <person name="Du L."/>
            <person name="Sun Y."/>
            <person name="Zhan W."/>
            <person name="Jiang J.F."/>
            <person name="Wang Q."/>
            <person name="Zhang B."/>
            <person name="Ji P."/>
            <person name="Bell-Sakyi L."/>
            <person name="Cui X.M."/>
            <person name="Yuan T.T."/>
            <person name="Jiang B.G."/>
            <person name="Yang W.F."/>
            <person name="Lam T.T."/>
            <person name="Chang Q.C."/>
            <person name="Ding S.J."/>
            <person name="Wang X.J."/>
            <person name="Zhu J.G."/>
            <person name="Ruan X.D."/>
            <person name="Zhao L."/>
            <person name="Wei J.T."/>
            <person name="Ye R.Z."/>
            <person name="Que T.C."/>
            <person name="Du C.H."/>
            <person name="Zhou Y.H."/>
            <person name="Cheng J.X."/>
            <person name="Dai P.F."/>
            <person name="Guo W.B."/>
            <person name="Han X.H."/>
            <person name="Huang E.J."/>
            <person name="Li L.F."/>
            <person name="Wei W."/>
            <person name="Gao Y.C."/>
            <person name="Liu J.Z."/>
            <person name="Shao H.Z."/>
            <person name="Wang X."/>
            <person name="Wang C.C."/>
            <person name="Yang T.C."/>
            <person name="Huo Q.B."/>
            <person name="Li W."/>
            <person name="Chen H.Y."/>
            <person name="Chen S.E."/>
            <person name="Zhou L.G."/>
            <person name="Ni X.B."/>
            <person name="Tian J.H."/>
            <person name="Sheng Y."/>
            <person name="Liu T."/>
            <person name="Pan Y.S."/>
            <person name="Xia L.Y."/>
            <person name="Li J."/>
            <person name="Zhao F."/>
            <person name="Cao W.C."/>
        </authorList>
    </citation>
    <scope>NUCLEOTIDE SEQUENCE [LARGE SCALE GENOMIC DNA]</scope>
    <source>
        <strain evidence="1">Iper-2018</strain>
    </source>
</reference>
<comment type="caution">
    <text evidence="1">The sequence shown here is derived from an EMBL/GenBank/DDBJ whole genome shotgun (WGS) entry which is preliminary data.</text>
</comment>
<protein>
    <submittedName>
        <fullName evidence="1">Uncharacterized protein</fullName>
    </submittedName>
</protein>
<evidence type="ECO:0000313" key="2">
    <source>
        <dbReference type="Proteomes" id="UP000805193"/>
    </source>
</evidence>